<evidence type="ECO:0000256" key="6">
    <source>
        <dbReference type="ARBA" id="ARBA00023242"/>
    </source>
</evidence>
<dbReference type="Gramene" id="KRH61564">
    <property type="protein sequence ID" value="KRH61564"/>
    <property type="gene ID" value="GLYMA_04G054800"/>
</dbReference>
<evidence type="ECO:0000313" key="11">
    <source>
        <dbReference type="Proteomes" id="UP000008827"/>
    </source>
</evidence>
<evidence type="ECO:0000256" key="5">
    <source>
        <dbReference type="ARBA" id="ARBA00023163"/>
    </source>
</evidence>
<evidence type="ECO:0000313" key="10">
    <source>
        <dbReference type="EnsemblPlants" id="KRH61564"/>
    </source>
</evidence>
<dbReference type="PANTHER" id="PTHR46373:SF5">
    <property type="entry name" value="RWP-RK DOMAIN PROTEIN"/>
    <property type="match status" value="1"/>
</dbReference>
<keyword evidence="3" id="KW-0175">Coiled coil</keyword>
<organism evidence="9">
    <name type="scientific">Glycine max</name>
    <name type="common">Soybean</name>
    <name type="synonym">Glycine hispida</name>
    <dbReference type="NCBI Taxonomy" id="3847"/>
    <lineage>
        <taxon>Eukaryota</taxon>
        <taxon>Viridiplantae</taxon>
        <taxon>Streptophyta</taxon>
        <taxon>Embryophyta</taxon>
        <taxon>Tracheophyta</taxon>
        <taxon>Spermatophyta</taxon>
        <taxon>Magnoliopsida</taxon>
        <taxon>eudicotyledons</taxon>
        <taxon>Gunneridae</taxon>
        <taxon>Pentapetalae</taxon>
        <taxon>rosids</taxon>
        <taxon>fabids</taxon>
        <taxon>Fabales</taxon>
        <taxon>Fabaceae</taxon>
        <taxon>Papilionoideae</taxon>
        <taxon>50 kb inversion clade</taxon>
        <taxon>NPAAA clade</taxon>
        <taxon>indigoferoid/millettioid clade</taxon>
        <taxon>Phaseoleae</taxon>
        <taxon>Glycine</taxon>
        <taxon>Glycine subgen. Soja</taxon>
    </lineage>
</organism>
<gene>
    <name evidence="10" type="primary">LOC102665948</name>
    <name evidence="9" type="ORF">GLYMA_04G054800</name>
</gene>
<sequence length="391" mass="44611">MDNNNNNNINSSVFVSYACRDPFVSPLLDNFNEPDPALVYLLPEPNLRNDEQQPLQGHVSSTDSTIHDQSHHYCNDNFTIGGGVFPNYEFVEGSSKNKRKYPFTDTDIEDQSFMHDFEAGPSNLNQPASGNMGPRNWPPMPRPFFCTCCQVLRQTIHTNGTDFERLEIHGRIGLISHIIIQNQSITPGGRSCDNYQMIDFTNGSPAEVKGFLEDYIARKDKLGYIIAEESFSEFYEAVCTKLDWVGKRTNNEDDDLTPQNVEEEPEPEPEPPKERRRKRSRKDQSDRINSMTLDDLSGVFHITMKAAKNVLDMSVTAIKSICRKCRLYKWPHRQLQPLARRLKVLKRALESSQDPVVIQTTSMEVRRIKQHMTQLCGGVTPTGIEIPEVEE</sequence>
<evidence type="ECO:0000256" key="2">
    <source>
        <dbReference type="ARBA" id="ARBA00023015"/>
    </source>
</evidence>
<keyword evidence="2" id="KW-0805">Transcription regulation</keyword>
<dbReference type="GeneID" id="102665948"/>
<feature type="region of interest" description="Disordered" evidence="7">
    <location>
        <begin position="250"/>
        <end position="288"/>
    </location>
</feature>
<dbReference type="InterPro" id="IPR044607">
    <property type="entry name" value="RKD-like"/>
</dbReference>
<dbReference type="eggNOG" id="ENOG502SENJ">
    <property type="taxonomic scope" value="Eukaryota"/>
</dbReference>
<reference evidence="9" key="3">
    <citation type="submission" date="2018-07" db="EMBL/GenBank/DDBJ databases">
        <title>WGS assembly of Glycine max.</title>
        <authorList>
            <person name="Schmutz J."/>
            <person name="Cannon S."/>
            <person name="Schlueter J."/>
            <person name="Ma J."/>
            <person name="Mitros T."/>
            <person name="Nelson W."/>
            <person name="Hyten D."/>
            <person name="Song Q."/>
            <person name="Thelen J."/>
            <person name="Cheng J."/>
            <person name="Xu D."/>
            <person name="Hellsten U."/>
            <person name="May G."/>
            <person name="Yu Y."/>
            <person name="Sakurai T."/>
            <person name="Umezawa T."/>
            <person name="Bhattacharyya M."/>
            <person name="Sandhu D."/>
            <person name="Valliyodan B."/>
            <person name="Lindquist E."/>
            <person name="Peto M."/>
            <person name="Grant D."/>
            <person name="Shu S."/>
            <person name="Goodstein D."/>
            <person name="Barry K."/>
            <person name="Futrell-Griggs M."/>
            <person name="Abernathy B."/>
            <person name="Du J."/>
            <person name="Tian Z."/>
            <person name="Zhu L."/>
            <person name="Gill N."/>
            <person name="Joshi T."/>
            <person name="Libault M."/>
            <person name="Sethuraman A."/>
            <person name="Zhang X."/>
            <person name="Shinozaki K."/>
            <person name="Nguyen H."/>
            <person name="Wing R."/>
            <person name="Cregan P."/>
            <person name="Specht J."/>
            <person name="Grimwood J."/>
            <person name="Rokhsar D."/>
            <person name="Stacey G."/>
            <person name="Shoemaker R."/>
            <person name="Jackson S."/>
        </authorList>
    </citation>
    <scope>NUCLEOTIDE SEQUENCE</scope>
    <source>
        <tissue evidence="9">Callus</tissue>
    </source>
</reference>
<reference evidence="9 10" key="1">
    <citation type="journal article" date="2010" name="Nature">
        <title>Genome sequence of the palaeopolyploid soybean.</title>
        <authorList>
            <person name="Schmutz J."/>
            <person name="Cannon S.B."/>
            <person name="Schlueter J."/>
            <person name="Ma J."/>
            <person name="Mitros T."/>
            <person name="Nelson W."/>
            <person name="Hyten D.L."/>
            <person name="Song Q."/>
            <person name="Thelen J.J."/>
            <person name="Cheng J."/>
            <person name="Xu D."/>
            <person name="Hellsten U."/>
            <person name="May G.D."/>
            <person name="Yu Y."/>
            <person name="Sakurai T."/>
            <person name="Umezawa T."/>
            <person name="Bhattacharyya M.K."/>
            <person name="Sandhu D."/>
            <person name="Valliyodan B."/>
            <person name="Lindquist E."/>
            <person name="Peto M."/>
            <person name="Grant D."/>
            <person name="Shu S."/>
            <person name="Goodstein D."/>
            <person name="Barry K."/>
            <person name="Futrell-Griggs M."/>
            <person name="Abernathy B."/>
            <person name="Du J."/>
            <person name="Tian Z."/>
            <person name="Zhu L."/>
            <person name="Gill N."/>
            <person name="Joshi T."/>
            <person name="Libault M."/>
            <person name="Sethuraman A."/>
            <person name="Zhang X.-C."/>
            <person name="Shinozaki K."/>
            <person name="Nguyen H.T."/>
            <person name="Wing R.A."/>
            <person name="Cregan P."/>
            <person name="Specht J."/>
            <person name="Grimwood J."/>
            <person name="Rokhsar D."/>
            <person name="Stacey G."/>
            <person name="Shoemaker R.C."/>
            <person name="Jackson S.A."/>
        </authorList>
    </citation>
    <scope>NUCLEOTIDE SEQUENCE [LARGE SCALE GENOMIC DNA]</scope>
    <source>
        <strain evidence="10">cv. Williams 82</strain>
        <tissue evidence="9">Callus</tissue>
    </source>
</reference>
<feature type="compositionally biased region" description="Acidic residues" evidence="7">
    <location>
        <begin position="252"/>
        <end position="269"/>
    </location>
</feature>
<dbReference type="PaxDb" id="3847-GLYMA04G05755.1"/>
<dbReference type="PROSITE" id="PS51519">
    <property type="entry name" value="RWP_RK"/>
    <property type="match status" value="1"/>
</dbReference>
<keyword evidence="11" id="KW-1185">Reference proteome</keyword>
<dbReference type="RefSeq" id="XP_014630526.2">
    <property type="nucleotide sequence ID" value="XM_014775040.2"/>
</dbReference>
<evidence type="ECO:0000256" key="7">
    <source>
        <dbReference type="SAM" id="MobiDB-lite"/>
    </source>
</evidence>
<dbReference type="InterPro" id="IPR003035">
    <property type="entry name" value="RWP-RK_dom"/>
</dbReference>
<reference evidence="10" key="2">
    <citation type="submission" date="2018-02" db="UniProtKB">
        <authorList>
            <consortium name="EnsemblPlants"/>
        </authorList>
    </citation>
    <scope>IDENTIFICATION</scope>
    <source>
        <strain evidence="10">Williams 82</strain>
    </source>
</reference>
<evidence type="ECO:0000256" key="1">
    <source>
        <dbReference type="ARBA" id="ARBA00004049"/>
    </source>
</evidence>
<dbReference type="GO" id="GO:0003677">
    <property type="term" value="F:DNA binding"/>
    <property type="evidence" value="ECO:0007669"/>
    <property type="project" value="UniProtKB-KW"/>
</dbReference>
<dbReference type="Pfam" id="PF02042">
    <property type="entry name" value="RWP-RK"/>
    <property type="match status" value="1"/>
</dbReference>
<name>K7KI92_SOYBN</name>
<dbReference type="OMA" id="YSIMESW"/>
<dbReference type="Proteomes" id="UP000008827">
    <property type="component" value="Chromosome 4"/>
</dbReference>
<protein>
    <recommendedName>
        <fullName evidence="8">RWP-RK domain-containing protein</fullName>
    </recommendedName>
</protein>
<keyword evidence="6" id="KW-0539">Nucleus</keyword>
<keyword evidence="5" id="KW-0804">Transcription</keyword>
<dbReference type="HOGENOM" id="CLU_041977_0_0_1"/>
<feature type="domain" description="RWP-RK" evidence="8">
    <location>
        <begin position="270"/>
        <end position="358"/>
    </location>
</feature>
<proteinExistence type="predicted"/>
<dbReference type="AlphaFoldDB" id="K7KI92"/>
<comment type="function">
    <text evidence="1">Putative transcription factor.</text>
</comment>
<evidence type="ECO:0000256" key="3">
    <source>
        <dbReference type="ARBA" id="ARBA00023054"/>
    </source>
</evidence>
<dbReference type="GO" id="GO:0003700">
    <property type="term" value="F:DNA-binding transcription factor activity"/>
    <property type="evidence" value="ECO:0007669"/>
    <property type="project" value="InterPro"/>
</dbReference>
<dbReference type="EMBL" id="CM000837">
    <property type="protein sequence ID" value="KRH61564.1"/>
    <property type="molecule type" value="Genomic_DNA"/>
</dbReference>
<dbReference type="EnsemblPlants" id="KRH61564">
    <property type="protein sequence ID" value="KRH61564"/>
    <property type="gene ID" value="GLYMA_04G054800"/>
</dbReference>
<evidence type="ECO:0000259" key="8">
    <source>
        <dbReference type="PROSITE" id="PS51519"/>
    </source>
</evidence>
<evidence type="ECO:0000313" key="9">
    <source>
        <dbReference type="EMBL" id="KRH61564.1"/>
    </source>
</evidence>
<evidence type="ECO:0000256" key="4">
    <source>
        <dbReference type="ARBA" id="ARBA00023125"/>
    </source>
</evidence>
<keyword evidence="4" id="KW-0238">DNA-binding</keyword>
<accession>K7KI92</accession>
<dbReference type="OrthoDB" id="6270329at2759"/>
<dbReference type="PANTHER" id="PTHR46373">
    <property type="entry name" value="PROTEIN RKD4"/>
    <property type="match status" value="1"/>
</dbReference>